<feature type="transmembrane region" description="Helical" evidence="10">
    <location>
        <begin position="111"/>
        <end position="131"/>
    </location>
</feature>
<feature type="transmembrane region" description="Helical" evidence="10">
    <location>
        <begin position="232"/>
        <end position="249"/>
    </location>
</feature>
<dbReference type="Gene3D" id="1.20.1250.20">
    <property type="entry name" value="MFS general substrate transporter like domains"/>
    <property type="match status" value="1"/>
</dbReference>
<evidence type="ECO:0000259" key="11">
    <source>
        <dbReference type="PROSITE" id="PS50850"/>
    </source>
</evidence>
<dbReference type="GO" id="GO:0016020">
    <property type="term" value="C:membrane"/>
    <property type="evidence" value="ECO:0007669"/>
    <property type="project" value="UniProtKB-SubCell"/>
</dbReference>
<feature type="transmembrane region" description="Helical" evidence="10">
    <location>
        <begin position="456"/>
        <end position="474"/>
    </location>
</feature>
<feature type="transmembrane region" description="Helical" evidence="10">
    <location>
        <begin position="486"/>
        <end position="504"/>
    </location>
</feature>
<accession>A0A7D8V0M6</accession>
<keyword evidence="5 10" id="KW-1133">Transmembrane helix</keyword>
<feature type="transmembrane region" description="Helical" evidence="10">
    <location>
        <begin position="358"/>
        <end position="379"/>
    </location>
</feature>
<feature type="transmembrane region" description="Helical" evidence="10">
    <location>
        <begin position="385"/>
        <end position="406"/>
    </location>
</feature>
<dbReference type="NCBIfam" id="TIGR00879">
    <property type="entry name" value="SP"/>
    <property type="match status" value="1"/>
</dbReference>
<dbReference type="OrthoDB" id="6133115at2759"/>
<keyword evidence="13" id="KW-1185">Reference proteome</keyword>
<comment type="catalytic activity">
    <reaction evidence="7">
        <text>myo-inositol(out) + H(+)(out) = myo-inositol(in) + H(+)(in)</text>
        <dbReference type="Rhea" id="RHEA:60364"/>
        <dbReference type="ChEBI" id="CHEBI:15378"/>
        <dbReference type="ChEBI" id="CHEBI:17268"/>
    </reaction>
</comment>
<protein>
    <recommendedName>
        <fullName evidence="11">Major facilitator superfamily (MFS) profile domain-containing protein</fullName>
    </recommendedName>
</protein>
<dbReference type="InterPro" id="IPR020846">
    <property type="entry name" value="MFS_dom"/>
</dbReference>
<keyword evidence="6 10" id="KW-0472">Membrane</keyword>
<keyword evidence="3 8" id="KW-0813">Transport</keyword>
<feature type="transmembrane region" description="Helical" evidence="10">
    <location>
        <begin position="203"/>
        <end position="220"/>
    </location>
</feature>
<gene>
    <name evidence="12" type="ORF">VHUM_01963</name>
</gene>
<organism evidence="12 13">
    <name type="scientific">Vanrija humicola</name>
    <name type="common">Yeast</name>
    <name type="synonym">Cryptococcus humicola</name>
    <dbReference type="NCBI Taxonomy" id="5417"/>
    <lineage>
        <taxon>Eukaryota</taxon>
        <taxon>Fungi</taxon>
        <taxon>Dikarya</taxon>
        <taxon>Basidiomycota</taxon>
        <taxon>Agaricomycotina</taxon>
        <taxon>Tremellomycetes</taxon>
        <taxon>Trichosporonales</taxon>
        <taxon>Trichosporonaceae</taxon>
        <taxon>Vanrija</taxon>
    </lineage>
</organism>
<dbReference type="FunFam" id="1.20.1250.20:FF:000134">
    <property type="entry name" value="MFS sugar transporter protein"/>
    <property type="match status" value="1"/>
</dbReference>
<feature type="domain" description="Major facilitator superfamily (MFS) profile" evidence="11">
    <location>
        <begin position="66"/>
        <end position="508"/>
    </location>
</feature>
<comment type="subcellular location">
    <subcellularLocation>
        <location evidence="1">Membrane</location>
        <topology evidence="1">Multi-pass membrane protein</topology>
    </subcellularLocation>
</comment>
<dbReference type="InterPro" id="IPR005828">
    <property type="entry name" value="MFS_sugar_transport-like"/>
</dbReference>
<proteinExistence type="inferred from homology"/>
<dbReference type="PROSITE" id="PS50850">
    <property type="entry name" value="MFS"/>
    <property type="match status" value="1"/>
</dbReference>
<dbReference type="PANTHER" id="PTHR48022:SF79">
    <property type="entry name" value="LACTOSE PERMEASE, PUTATIVE (AFU_ORTHOLOGUE AFUA_6G01860)-RELATED"/>
    <property type="match status" value="1"/>
</dbReference>
<dbReference type="Pfam" id="PF00083">
    <property type="entry name" value="Sugar_tr"/>
    <property type="match status" value="1"/>
</dbReference>
<feature type="region of interest" description="Disordered" evidence="9">
    <location>
        <begin position="1"/>
        <end position="33"/>
    </location>
</feature>
<evidence type="ECO:0000256" key="2">
    <source>
        <dbReference type="ARBA" id="ARBA00010992"/>
    </source>
</evidence>
<evidence type="ECO:0000313" key="12">
    <source>
        <dbReference type="EMBL" id="TXT11212.1"/>
    </source>
</evidence>
<comment type="similarity">
    <text evidence="2 8">Belongs to the major facilitator superfamily. Sugar transporter (TC 2.A.1.1) family.</text>
</comment>
<dbReference type="EMBL" id="QKWK01000004">
    <property type="protein sequence ID" value="TXT11212.1"/>
    <property type="molecule type" value="Genomic_DNA"/>
</dbReference>
<dbReference type="InterPro" id="IPR036259">
    <property type="entry name" value="MFS_trans_sf"/>
</dbReference>
<evidence type="ECO:0000256" key="7">
    <source>
        <dbReference type="ARBA" id="ARBA00049119"/>
    </source>
</evidence>
<evidence type="ECO:0000256" key="8">
    <source>
        <dbReference type="RuleBase" id="RU003346"/>
    </source>
</evidence>
<evidence type="ECO:0000313" key="13">
    <source>
        <dbReference type="Proteomes" id="UP000473826"/>
    </source>
</evidence>
<evidence type="ECO:0000256" key="9">
    <source>
        <dbReference type="SAM" id="MobiDB-lite"/>
    </source>
</evidence>
<feature type="transmembrane region" description="Helical" evidence="10">
    <location>
        <begin position="138"/>
        <end position="157"/>
    </location>
</feature>
<evidence type="ECO:0000256" key="6">
    <source>
        <dbReference type="ARBA" id="ARBA00023136"/>
    </source>
</evidence>
<feature type="compositionally biased region" description="Basic and acidic residues" evidence="9">
    <location>
        <begin position="1"/>
        <end position="15"/>
    </location>
</feature>
<comment type="caution">
    <text evidence="12">The sequence shown here is derived from an EMBL/GenBank/DDBJ whole genome shotgun (WGS) entry which is preliminary data.</text>
</comment>
<evidence type="ECO:0000256" key="10">
    <source>
        <dbReference type="SAM" id="Phobius"/>
    </source>
</evidence>
<dbReference type="PANTHER" id="PTHR48022">
    <property type="entry name" value="PLASTIDIC GLUCOSE TRANSPORTER 4"/>
    <property type="match status" value="1"/>
</dbReference>
<dbReference type="GO" id="GO:0005351">
    <property type="term" value="F:carbohydrate:proton symporter activity"/>
    <property type="evidence" value="ECO:0007669"/>
    <property type="project" value="TreeGrafter"/>
</dbReference>
<reference evidence="12 13" key="1">
    <citation type="journal article" date="2019" name="PLoS Genet.">
        <title>Convergent evolution of linked mating-type loci in basidiomycete fungi.</title>
        <authorList>
            <person name="Sun S."/>
            <person name="Coelho M.A."/>
            <person name="Heitman J."/>
            <person name="Nowrousian M."/>
        </authorList>
    </citation>
    <scope>NUCLEOTIDE SEQUENCE [LARGE SCALE GENOMIC DNA]</scope>
    <source>
        <strain evidence="12 13">CBS 4282</strain>
    </source>
</reference>
<dbReference type="Proteomes" id="UP000473826">
    <property type="component" value="Unassembled WGS sequence"/>
</dbReference>
<evidence type="ECO:0000256" key="3">
    <source>
        <dbReference type="ARBA" id="ARBA00022448"/>
    </source>
</evidence>
<evidence type="ECO:0000256" key="5">
    <source>
        <dbReference type="ARBA" id="ARBA00022989"/>
    </source>
</evidence>
<dbReference type="AlphaFoldDB" id="A0A7D8V0M6"/>
<name>A0A7D8V0M6_VANHU</name>
<dbReference type="InterPro" id="IPR050360">
    <property type="entry name" value="MFS_Sugar_Transporters"/>
</dbReference>
<dbReference type="SUPFAM" id="SSF103473">
    <property type="entry name" value="MFS general substrate transporter"/>
    <property type="match status" value="1"/>
</dbReference>
<feature type="transmembrane region" description="Helical" evidence="10">
    <location>
        <begin position="63"/>
        <end position="91"/>
    </location>
</feature>
<keyword evidence="4 10" id="KW-0812">Transmembrane</keyword>
<feature type="transmembrane region" description="Helical" evidence="10">
    <location>
        <begin position="418"/>
        <end position="436"/>
    </location>
</feature>
<evidence type="ECO:0000256" key="4">
    <source>
        <dbReference type="ARBA" id="ARBA00022692"/>
    </source>
</evidence>
<evidence type="ECO:0000256" key="1">
    <source>
        <dbReference type="ARBA" id="ARBA00004141"/>
    </source>
</evidence>
<feature type="transmembrane region" description="Helical" evidence="10">
    <location>
        <begin position="318"/>
        <end position="346"/>
    </location>
</feature>
<sequence>MDKKPDPTHAEHAADADASSIRKVASGGAPHDADEVDERAVALRLARTADPGLKLATWRGLKFIFYVLVVCMCSGDSGFDGTIMSSVNSMVQFQRFFNLGTDGKGASKTGIVFGIYTVGQVCAFFPAVVLPDRIGRRWTMFLANILLCGGAFLAGFAQNMSMFLAGRFLVGMGCTCAAQGAKSYLSEVTSPWNRGRWMGLQNSFYYVGQLLASGLAIPLGRIASNWSWRIPLILQCMLGFINVLFVLLLPESPRWVYAQGRRDEAVKILAELHSRDNDVNSPLVQLEIAEFEESISLTGADKRPFDFRPLFTTSAQRYRFGMCVIVACWGQLSGNGLITYFLPILLKQAGIESPDRQRVLNFVNSVTSFIGALTGTSLVDFVGRRFLMLFAEISCMSGMFIVAGLLSNSGPQTSTRANAGISFIFLFMVFYSFGWTPLQSLYPAESLAYEVRAKGLALQSWCTNIFSLINTFGLPSALAALKWKTYLIFGIWDIVGIIVIYLFVVETKQLSLEELDDVFNSPNPKQTSFALAAEAKRREAEHIARQKAGGNA</sequence>
<dbReference type="InterPro" id="IPR003663">
    <property type="entry name" value="Sugar/inositol_transpt"/>
</dbReference>